<protein>
    <submittedName>
        <fullName evidence="1">Uncharacterized protein</fullName>
    </submittedName>
</protein>
<dbReference type="EMBL" id="CAMXCT030006761">
    <property type="protein sequence ID" value="CAL4806937.1"/>
    <property type="molecule type" value="Genomic_DNA"/>
</dbReference>
<dbReference type="EMBL" id="CAMXCT010006761">
    <property type="protein sequence ID" value="CAI4019625.1"/>
    <property type="molecule type" value="Genomic_DNA"/>
</dbReference>
<name>A0A9P1GRP7_9DINO</name>
<accession>A0A9P1GRP7</accession>
<dbReference type="AlphaFoldDB" id="A0A9P1GRP7"/>
<evidence type="ECO:0000313" key="3">
    <source>
        <dbReference type="Proteomes" id="UP001152797"/>
    </source>
</evidence>
<comment type="caution">
    <text evidence="1">The sequence shown here is derived from an EMBL/GenBank/DDBJ whole genome shotgun (WGS) entry which is preliminary data.</text>
</comment>
<dbReference type="Proteomes" id="UP001152797">
    <property type="component" value="Unassembled WGS sequence"/>
</dbReference>
<dbReference type="EMBL" id="CAMXCT020006761">
    <property type="protein sequence ID" value="CAL1173000.1"/>
    <property type="molecule type" value="Genomic_DNA"/>
</dbReference>
<feature type="non-terminal residue" evidence="1">
    <location>
        <position position="1"/>
    </location>
</feature>
<proteinExistence type="predicted"/>
<evidence type="ECO:0000313" key="1">
    <source>
        <dbReference type="EMBL" id="CAI4019625.1"/>
    </source>
</evidence>
<reference evidence="2" key="2">
    <citation type="submission" date="2024-04" db="EMBL/GenBank/DDBJ databases">
        <authorList>
            <person name="Chen Y."/>
            <person name="Shah S."/>
            <person name="Dougan E. K."/>
            <person name="Thang M."/>
            <person name="Chan C."/>
        </authorList>
    </citation>
    <scope>NUCLEOTIDE SEQUENCE [LARGE SCALE GENOMIC DNA]</scope>
</reference>
<keyword evidence="3" id="KW-1185">Reference proteome</keyword>
<dbReference type="OrthoDB" id="10646281at2759"/>
<sequence>AGFGHHRDVLSSSKKIDKRSLSRAIDINAQCQDVGALHDPRHIRPGRPPDDVRVPSLVAIVVLQDPQLIVLAAIDLFANVAEKDRPQVITTLNTQLPDPVEEGIRNVAAGIPTDCCTTMVQILAGAGLLDKVDLTMARCLVLPKTEKFALVIPMPEIPLFQQKPPFGGKTAYSWALVHGTGIQAAKAILLEGLVRPADWSYREDLSKCELPTFGSFYEHWIVEVVDGPPVEKMQEWECKAV</sequence>
<gene>
    <name evidence="1" type="ORF">C1SCF055_LOCUS44118</name>
</gene>
<organism evidence="1">
    <name type="scientific">Cladocopium goreaui</name>
    <dbReference type="NCBI Taxonomy" id="2562237"/>
    <lineage>
        <taxon>Eukaryota</taxon>
        <taxon>Sar</taxon>
        <taxon>Alveolata</taxon>
        <taxon>Dinophyceae</taxon>
        <taxon>Suessiales</taxon>
        <taxon>Symbiodiniaceae</taxon>
        <taxon>Cladocopium</taxon>
    </lineage>
</organism>
<reference evidence="1" key="1">
    <citation type="submission" date="2022-10" db="EMBL/GenBank/DDBJ databases">
        <authorList>
            <person name="Chen Y."/>
            <person name="Dougan E. K."/>
            <person name="Chan C."/>
            <person name="Rhodes N."/>
            <person name="Thang M."/>
        </authorList>
    </citation>
    <scope>NUCLEOTIDE SEQUENCE</scope>
</reference>
<evidence type="ECO:0000313" key="2">
    <source>
        <dbReference type="EMBL" id="CAL1173000.1"/>
    </source>
</evidence>